<evidence type="ECO:0000313" key="1">
    <source>
        <dbReference type="EMBL" id="PWN48348.1"/>
    </source>
</evidence>
<accession>A0ACD0NR70</accession>
<sequence>MASGLPVGRFHVVATLVAKGPQEAEELANILTKVAKRADSEEEPNCFLYRPVRQIDDPLTFVVFEEYENDEAGSATLVHRQGKDFQELIQKKDQLFSKFEVKFFKALL</sequence>
<keyword evidence="2" id="KW-1185">Reference proteome</keyword>
<reference evidence="1 2" key="1">
    <citation type="journal article" date="2018" name="Mol. Biol. Evol.">
        <title>Broad Genomic Sampling Reveals a Smut Pathogenic Ancestry of the Fungal Clade Ustilaginomycotina.</title>
        <authorList>
            <person name="Kijpornyongpan T."/>
            <person name="Mondo S.J."/>
            <person name="Barry K."/>
            <person name="Sandor L."/>
            <person name="Lee J."/>
            <person name="Lipzen A."/>
            <person name="Pangilinan J."/>
            <person name="LaButti K."/>
            <person name="Hainaut M."/>
            <person name="Henrissat B."/>
            <person name="Grigoriev I.V."/>
            <person name="Spatafora J.W."/>
            <person name="Aime M.C."/>
        </authorList>
    </citation>
    <scope>NUCLEOTIDE SEQUENCE [LARGE SCALE GENOMIC DNA]</scope>
    <source>
        <strain evidence="1 2">SA 807</strain>
    </source>
</reference>
<gene>
    <name evidence="1" type="ORF">IE53DRAFT_389460</name>
</gene>
<name>A0ACD0NR70_9BASI</name>
<dbReference type="EMBL" id="KZ820221">
    <property type="protein sequence ID" value="PWN48348.1"/>
    <property type="molecule type" value="Genomic_DNA"/>
</dbReference>
<protein>
    <submittedName>
        <fullName evidence="1">Uncharacterized protein</fullName>
    </submittedName>
</protein>
<proteinExistence type="predicted"/>
<dbReference type="Proteomes" id="UP000245626">
    <property type="component" value="Unassembled WGS sequence"/>
</dbReference>
<evidence type="ECO:0000313" key="2">
    <source>
        <dbReference type="Proteomes" id="UP000245626"/>
    </source>
</evidence>
<organism evidence="1 2">
    <name type="scientific">Violaceomyces palustris</name>
    <dbReference type="NCBI Taxonomy" id="1673888"/>
    <lineage>
        <taxon>Eukaryota</taxon>
        <taxon>Fungi</taxon>
        <taxon>Dikarya</taxon>
        <taxon>Basidiomycota</taxon>
        <taxon>Ustilaginomycotina</taxon>
        <taxon>Ustilaginomycetes</taxon>
        <taxon>Violaceomycetales</taxon>
        <taxon>Violaceomycetaceae</taxon>
        <taxon>Violaceomyces</taxon>
    </lineage>
</organism>